<gene>
    <name evidence="2" type="ORF">EVAR_28039_1</name>
</gene>
<dbReference type="AlphaFoldDB" id="A0A4C1W6C4"/>
<dbReference type="InterPro" id="IPR004119">
    <property type="entry name" value="EcKL"/>
</dbReference>
<evidence type="ECO:0000313" key="2">
    <source>
        <dbReference type="EMBL" id="GBP46460.1"/>
    </source>
</evidence>
<dbReference type="PANTHER" id="PTHR11012">
    <property type="entry name" value="PROTEIN KINASE-LIKE DOMAIN-CONTAINING"/>
    <property type="match status" value="1"/>
</dbReference>
<dbReference type="STRING" id="151549.A0A4C1W6C4"/>
<dbReference type="OrthoDB" id="7634340at2759"/>
<dbReference type="PANTHER" id="PTHR11012:SF30">
    <property type="entry name" value="PROTEIN KINASE-LIKE DOMAIN-CONTAINING"/>
    <property type="match status" value="1"/>
</dbReference>
<sequence length="443" mass="51056">MALQLAAVKMEHTEIAEAVKERTRKILSDGSFENIDIKLESGSKKGDGYVGLMMRGLVSGEKDGSEHEIDVIIKCAPRQEEIRKYMPTTLLFNREILYYSQIVPIYTELQKKFKIPDSLKCEFARCFAAKNEYYDEIIILENLKARDYSMCATSLIDYEHFEISLKVLGHLHGLSYVLEEHNKSQFEQICPQLGDTFFISSLEYNCSGILEFGKKAMNKYLSAIKNNDHVEMVRKAIGENPGVVLKHFFESGHKRCICHGDYWANNLLFKYKDNKPIKAIPLDFQNSRYMSLANDFFYLIALSSDTKLRRNHFWKLLDVYHESLSEFLSFAGIDVNKYCTLEELKTEIREQAIIGLTLDILVLPVFTSDEVIELYEIFAGKYPKNFDIINEDYRTRVNDMVTDYVHFGPWVIVGHDHAPSAPLCYPVAYSEASEDLKPIARPE</sequence>
<dbReference type="Proteomes" id="UP000299102">
    <property type="component" value="Unassembled WGS sequence"/>
</dbReference>
<keyword evidence="3" id="KW-1185">Reference proteome</keyword>
<evidence type="ECO:0000259" key="1">
    <source>
        <dbReference type="SMART" id="SM00587"/>
    </source>
</evidence>
<dbReference type="Pfam" id="PF02958">
    <property type="entry name" value="EcKL"/>
    <property type="match status" value="1"/>
</dbReference>
<proteinExistence type="predicted"/>
<name>A0A4C1W6C4_EUMVA</name>
<dbReference type="InterPro" id="IPR015897">
    <property type="entry name" value="CHK_kinase-like"/>
</dbReference>
<dbReference type="InterPro" id="IPR011009">
    <property type="entry name" value="Kinase-like_dom_sf"/>
</dbReference>
<feature type="domain" description="CHK kinase-like" evidence="1">
    <location>
        <begin position="138"/>
        <end position="330"/>
    </location>
</feature>
<protein>
    <recommendedName>
        <fullName evidence="1">CHK kinase-like domain-containing protein</fullName>
    </recommendedName>
</protein>
<dbReference type="EMBL" id="BGZK01000484">
    <property type="protein sequence ID" value="GBP46460.1"/>
    <property type="molecule type" value="Genomic_DNA"/>
</dbReference>
<reference evidence="2 3" key="1">
    <citation type="journal article" date="2019" name="Commun. Biol.">
        <title>The bagworm genome reveals a unique fibroin gene that provides high tensile strength.</title>
        <authorList>
            <person name="Kono N."/>
            <person name="Nakamura H."/>
            <person name="Ohtoshi R."/>
            <person name="Tomita M."/>
            <person name="Numata K."/>
            <person name="Arakawa K."/>
        </authorList>
    </citation>
    <scope>NUCLEOTIDE SEQUENCE [LARGE SCALE GENOMIC DNA]</scope>
</reference>
<accession>A0A4C1W6C4</accession>
<organism evidence="2 3">
    <name type="scientific">Eumeta variegata</name>
    <name type="common">Bagworm moth</name>
    <name type="synonym">Eumeta japonica</name>
    <dbReference type="NCBI Taxonomy" id="151549"/>
    <lineage>
        <taxon>Eukaryota</taxon>
        <taxon>Metazoa</taxon>
        <taxon>Ecdysozoa</taxon>
        <taxon>Arthropoda</taxon>
        <taxon>Hexapoda</taxon>
        <taxon>Insecta</taxon>
        <taxon>Pterygota</taxon>
        <taxon>Neoptera</taxon>
        <taxon>Endopterygota</taxon>
        <taxon>Lepidoptera</taxon>
        <taxon>Glossata</taxon>
        <taxon>Ditrysia</taxon>
        <taxon>Tineoidea</taxon>
        <taxon>Psychidae</taxon>
        <taxon>Oiketicinae</taxon>
        <taxon>Eumeta</taxon>
    </lineage>
</organism>
<comment type="caution">
    <text evidence="2">The sequence shown here is derived from an EMBL/GenBank/DDBJ whole genome shotgun (WGS) entry which is preliminary data.</text>
</comment>
<dbReference type="SMART" id="SM00587">
    <property type="entry name" value="CHK"/>
    <property type="match status" value="1"/>
</dbReference>
<evidence type="ECO:0000313" key="3">
    <source>
        <dbReference type="Proteomes" id="UP000299102"/>
    </source>
</evidence>
<dbReference type="Gene3D" id="3.90.1200.10">
    <property type="match status" value="1"/>
</dbReference>
<dbReference type="SUPFAM" id="SSF56112">
    <property type="entry name" value="Protein kinase-like (PK-like)"/>
    <property type="match status" value="1"/>
</dbReference>